<dbReference type="Proteomes" id="UP001530315">
    <property type="component" value="Unassembled WGS sequence"/>
</dbReference>
<reference evidence="3 4" key="1">
    <citation type="submission" date="2024-10" db="EMBL/GenBank/DDBJ databases">
        <title>Updated reference genomes for cyclostephanoid diatoms.</title>
        <authorList>
            <person name="Roberts W.R."/>
            <person name="Alverson A.J."/>
        </authorList>
    </citation>
    <scope>NUCLEOTIDE SEQUENCE [LARGE SCALE GENOMIC DNA]</scope>
    <source>
        <strain evidence="3 4">AJA276-08</strain>
    </source>
</reference>
<feature type="region of interest" description="Disordered" evidence="1">
    <location>
        <begin position="360"/>
        <end position="386"/>
    </location>
</feature>
<proteinExistence type="predicted"/>
<keyword evidence="4" id="KW-1185">Reference proteome</keyword>
<protein>
    <submittedName>
        <fullName evidence="3">Uncharacterized protein</fullName>
    </submittedName>
</protein>
<feature type="transmembrane region" description="Helical" evidence="2">
    <location>
        <begin position="45"/>
        <end position="64"/>
    </location>
</feature>
<evidence type="ECO:0000313" key="3">
    <source>
        <dbReference type="EMBL" id="KAL3763221.1"/>
    </source>
</evidence>
<comment type="caution">
    <text evidence="3">The sequence shown here is derived from an EMBL/GenBank/DDBJ whole genome shotgun (WGS) entry which is preliminary data.</text>
</comment>
<name>A0ABD3MMM9_9STRA</name>
<accession>A0ABD3MMM9</accession>
<evidence type="ECO:0000256" key="2">
    <source>
        <dbReference type="SAM" id="Phobius"/>
    </source>
</evidence>
<sequence length="430" mass="48102">MSSSMGILMAMPYVAEVCVVTGAVAGMLLHPLLYYPIRGVPGWHWAYLSGTALLAVVASSFYVYRGREDARLPAPAGSFVEPSRREIVDSILRYDRASGEVRTYSLYRQGFVGPADKCMEGRRIAAACRSYSAKSGNAVFDDRVLAFVYNYWDVDTKVRYPERIVNIKAEEDLQLTQNSAASTDALVAFILRNERFDVDRTSTGSDSSHDGGGDGDGTAKVLTVINDLNSLSKGRNLTYRARQFEDVYAAVELLMIMKQSNLSELKDVSVETLERFVLKSFPELILYSADEQYRGISVESQLRIANWKSPELNHAIEKWKSVQERETRRIWTNRSLFVVSGILLSIAGERFSWTIKKARRSPSFQPPDNVRRNGQQRGFTNATPEPRFAKFEAIPNPNIKPIIVHSAGIDGMLLCCNNFPIVDESPHTAS</sequence>
<keyword evidence="2" id="KW-0812">Transmembrane</keyword>
<gene>
    <name evidence="3" type="ORF">ACHAW5_005181</name>
</gene>
<evidence type="ECO:0000256" key="1">
    <source>
        <dbReference type="SAM" id="MobiDB-lite"/>
    </source>
</evidence>
<feature type="transmembrane region" description="Helical" evidence="2">
    <location>
        <begin position="12"/>
        <end position="33"/>
    </location>
</feature>
<evidence type="ECO:0000313" key="4">
    <source>
        <dbReference type="Proteomes" id="UP001530315"/>
    </source>
</evidence>
<feature type="compositionally biased region" description="Polar residues" evidence="1">
    <location>
        <begin position="372"/>
        <end position="383"/>
    </location>
</feature>
<dbReference type="EMBL" id="JALLAZ020001807">
    <property type="protein sequence ID" value="KAL3763221.1"/>
    <property type="molecule type" value="Genomic_DNA"/>
</dbReference>
<organism evidence="3 4">
    <name type="scientific">Stephanodiscus triporus</name>
    <dbReference type="NCBI Taxonomy" id="2934178"/>
    <lineage>
        <taxon>Eukaryota</taxon>
        <taxon>Sar</taxon>
        <taxon>Stramenopiles</taxon>
        <taxon>Ochrophyta</taxon>
        <taxon>Bacillariophyta</taxon>
        <taxon>Coscinodiscophyceae</taxon>
        <taxon>Thalassiosirophycidae</taxon>
        <taxon>Stephanodiscales</taxon>
        <taxon>Stephanodiscaceae</taxon>
        <taxon>Stephanodiscus</taxon>
    </lineage>
</organism>
<dbReference type="AlphaFoldDB" id="A0ABD3MMM9"/>
<keyword evidence="2" id="KW-1133">Transmembrane helix</keyword>
<keyword evidence="2" id="KW-0472">Membrane</keyword>